<reference evidence="6 7" key="1">
    <citation type="journal article" date="2018" name="Proc. Natl. Acad. Sci. U.S.A.">
        <title>Draft genome sequence of Camellia sinensis var. sinensis provides insights into the evolution of the tea genome and tea quality.</title>
        <authorList>
            <person name="Wei C."/>
            <person name="Yang H."/>
            <person name="Wang S."/>
            <person name="Zhao J."/>
            <person name="Liu C."/>
            <person name="Gao L."/>
            <person name="Xia E."/>
            <person name="Lu Y."/>
            <person name="Tai Y."/>
            <person name="She G."/>
            <person name="Sun J."/>
            <person name="Cao H."/>
            <person name="Tong W."/>
            <person name="Gao Q."/>
            <person name="Li Y."/>
            <person name="Deng W."/>
            <person name="Jiang X."/>
            <person name="Wang W."/>
            <person name="Chen Q."/>
            <person name="Zhang S."/>
            <person name="Li H."/>
            <person name="Wu J."/>
            <person name="Wang P."/>
            <person name="Li P."/>
            <person name="Shi C."/>
            <person name="Zheng F."/>
            <person name="Jian J."/>
            <person name="Huang B."/>
            <person name="Shan D."/>
            <person name="Shi M."/>
            <person name="Fang C."/>
            <person name="Yue Y."/>
            <person name="Li F."/>
            <person name="Li D."/>
            <person name="Wei S."/>
            <person name="Han B."/>
            <person name="Jiang C."/>
            <person name="Yin Y."/>
            <person name="Xia T."/>
            <person name="Zhang Z."/>
            <person name="Bennetzen J.L."/>
            <person name="Zhao S."/>
            <person name="Wan X."/>
        </authorList>
    </citation>
    <scope>NUCLEOTIDE SEQUENCE [LARGE SCALE GENOMIC DNA]</scope>
    <source>
        <strain evidence="7">cv. Shuchazao</strain>
        <tissue evidence="6">Leaf</tissue>
    </source>
</reference>
<evidence type="ECO:0000256" key="1">
    <source>
        <dbReference type="ARBA" id="ARBA00007178"/>
    </source>
</evidence>
<comment type="caution">
    <text evidence="6">The sequence shown here is derived from an EMBL/GenBank/DDBJ whole genome shotgun (WGS) entry which is preliminary data.</text>
</comment>
<dbReference type="PANTHER" id="PTHR31189:SF45">
    <property type="entry name" value="OS09G0552500 PROTEIN"/>
    <property type="match status" value="1"/>
</dbReference>
<protein>
    <recommendedName>
        <fullName evidence="5">Cupin type-1 domain-containing protein</fullName>
    </recommendedName>
</protein>
<sequence length="350" mass="37453">MTWELSPRVADKKIIEGEGGSYWSWSSSKFPLLSEAKVGAGKLLLHPNGFALPHYADSSKIGFVLQGRCTVGMVFPNASEEKVLAIKKGDAIQVPAGGLSWWFNGGDTDMVMVFIGETSKAYNPGEFTYFLLSGTLSVLKGFSTDFVCRAYNINKEEANELVTSQTETLIIKIEEGTTMPQPCKDTNNGSNNTVINIETALADTDVKNGGLLTKFTAKELPLLEQVGLSAKLVKLGANEMSPILYGAGSSVEVTYIVKGSGRVQIVGINGELALDTKVHSGDLFVVPRFFVVAIVAGGDGMECFSVITSSQPVFGELSGNTSIWKALSPVVLQTSLGVTPKFSLLFISKN</sequence>
<dbReference type="GO" id="GO:0045735">
    <property type="term" value="F:nutrient reservoir activity"/>
    <property type="evidence" value="ECO:0007669"/>
    <property type="project" value="UniProtKB-KW"/>
</dbReference>
<dbReference type="Gene3D" id="2.60.120.10">
    <property type="entry name" value="Jelly Rolls"/>
    <property type="match status" value="2"/>
</dbReference>
<feature type="domain" description="Cupin type-1" evidence="5">
    <location>
        <begin position="7"/>
        <end position="159"/>
    </location>
</feature>
<evidence type="ECO:0000256" key="2">
    <source>
        <dbReference type="ARBA" id="ARBA00022761"/>
    </source>
</evidence>
<dbReference type="CDD" id="cd02243">
    <property type="entry name" value="cupin_11S_legumin_C"/>
    <property type="match status" value="1"/>
</dbReference>
<dbReference type="AlphaFoldDB" id="A0A4S4ETM0"/>
<dbReference type="InterPro" id="IPR006044">
    <property type="entry name" value="11S_seedstore_pln"/>
</dbReference>
<keyword evidence="4" id="KW-1015">Disulfide bond</keyword>
<dbReference type="Pfam" id="PF00190">
    <property type="entry name" value="Cupin_1"/>
    <property type="match status" value="2"/>
</dbReference>
<organism evidence="6 7">
    <name type="scientific">Camellia sinensis var. sinensis</name>
    <name type="common">China tea</name>
    <dbReference type="NCBI Taxonomy" id="542762"/>
    <lineage>
        <taxon>Eukaryota</taxon>
        <taxon>Viridiplantae</taxon>
        <taxon>Streptophyta</taxon>
        <taxon>Embryophyta</taxon>
        <taxon>Tracheophyta</taxon>
        <taxon>Spermatophyta</taxon>
        <taxon>Magnoliopsida</taxon>
        <taxon>eudicotyledons</taxon>
        <taxon>Gunneridae</taxon>
        <taxon>Pentapetalae</taxon>
        <taxon>asterids</taxon>
        <taxon>Ericales</taxon>
        <taxon>Theaceae</taxon>
        <taxon>Camellia</taxon>
    </lineage>
</organism>
<evidence type="ECO:0000256" key="4">
    <source>
        <dbReference type="ARBA" id="ARBA00023157"/>
    </source>
</evidence>
<gene>
    <name evidence="6" type="ORF">TEA_007978</name>
</gene>
<dbReference type="InterPro" id="IPR050253">
    <property type="entry name" value="Seed_Storage-Functional"/>
</dbReference>
<evidence type="ECO:0000256" key="3">
    <source>
        <dbReference type="ARBA" id="ARBA00023129"/>
    </source>
</evidence>
<evidence type="ECO:0000313" key="6">
    <source>
        <dbReference type="EMBL" id="THG20248.1"/>
    </source>
</evidence>
<dbReference type="SMART" id="SM00835">
    <property type="entry name" value="Cupin_1"/>
    <property type="match status" value="2"/>
</dbReference>
<dbReference type="Proteomes" id="UP000306102">
    <property type="component" value="Unassembled WGS sequence"/>
</dbReference>
<dbReference type="PRINTS" id="PR00439">
    <property type="entry name" value="11SGLOBULIN"/>
</dbReference>
<dbReference type="SMR" id="A0A4S4ETM0"/>
<dbReference type="EMBL" id="SDRB02002058">
    <property type="protein sequence ID" value="THG20248.1"/>
    <property type="molecule type" value="Genomic_DNA"/>
</dbReference>
<keyword evidence="3" id="KW-0708">Seed storage protein</keyword>
<dbReference type="PANTHER" id="PTHR31189">
    <property type="entry name" value="OS03G0336100 PROTEIN-RELATED"/>
    <property type="match status" value="1"/>
</dbReference>
<dbReference type="InterPro" id="IPR014710">
    <property type="entry name" value="RmlC-like_jellyroll"/>
</dbReference>
<evidence type="ECO:0000259" key="5">
    <source>
        <dbReference type="SMART" id="SM00835"/>
    </source>
</evidence>
<dbReference type="InterPro" id="IPR006045">
    <property type="entry name" value="Cupin_1"/>
</dbReference>
<dbReference type="InterPro" id="IPR011051">
    <property type="entry name" value="RmlC_Cupin_sf"/>
</dbReference>
<evidence type="ECO:0000313" key="7">
    <source>
        <dbReference type="Proteomes" id="UP000306102"/>
    </source>
</evidence>
<comment type="similarity">
    <text evidence="1">Belongs to the 11S seed storage protein (globulins) family.</text>
</comment>
<dbReference type="SUPFAM" id="SSF51182">
    <property type="entry name" value="RmlC-like cupins"/>
    <property type="match status" value="1"/>
</dbReference>
<dbReference type="CDD" id="cd02242">
    <property type="entry name" value="cupin_11S_legumin_N"/>
    <property type="match status" value="1"/>
</dbReference>
<accession>A0A4S4ETM0</accession>
<feature type="domain" description="Cupin type-1" evidence="5">
    <location>
        <begin position="195"/>
        <end position="344"/>
    </location>
</feature>
<keyword evidence="7" id="KW-1185">Reference proteome</keyword>
<keyword evidence="2" id="KW-0758">Storage protein</keyword>
<proteinExistence type="inferred from homology"/>
<name>A0A4S4ETM0_CAMSN</name>